<dbReference type="PANTHER" id="PTHR43630:SF1">
    <property type="entry name" value="POLY-BETA-1,6-N-ACETYL-D-GLUCOSAMINE SYNTHASE"/>
    <property type="match status" value="1"/>
</dbReference>
<dbReference type="Proteomes" id="UP000306544">
    <property type="component" value="Unassembled WGS sequence"/>
</dbReference>
<evidence type="ECO:0000259" key="5">
    <source>
        <dbReference type="Pfam" id="PF00535"/>
    </source>
</evidence>
<dbReference type="EMBL" id="VAWA01000004">
    <property type="protein sequence ID" value="TLP77466.1"/>
    <property type="molecule type" value="Genomic_DNA"/>
</dbReference>
<evidence type="ECO:0000256" key="4">
    <source>
        <dbReference type="SAM" id="Phobius"/>
    </source>
</evidence>
<evidence type="ECO:0000313" key="6">
    <source>
        <dbReference type="EMBL" id="TLP77466.1"/>
    </source>
</evidence>
<keyword evidence="3 6" id="KW-0808">Transferase</keyword>
<sequence length="352" mass="38762">MNKSATRDLMITAVIPAHNEADALPTTIASLRRQTTAPQGILVVSDNSTDDTVAVARQCGVAVMETMGNTARKAGALNQALATLNRTGLVLIMDADTELVPTWIDTALGALENPKVGAAGAVFRGHRPTSYLEVCQYLEWSRYGEEARRKGKTFVLSGTAALIRWEALEDVRRVTGRWYSEDSITEDMEITLALKSAGWELRSPAGCTAVTEMMPTVKMLFLQRRRWNLGALQNVSSYWGNPVVRPYVRQQIMLALSVVLLWGLIVFTLIGLALYGAVTPQPFWVGVGAIFVAERVLTIWDEPLRYRLFAALVLPELTYAVILQSAYVAAVWQKLTGSAGTWHHVTPERTTV</sequence>
<evidence type="ECO:0000256" key="2">
    <source>
        <dbReference type="ARBA" id="ARBA00022676"/>
    </source>
</evidence>
<dbReference type="CDD" id="cd06423">
    <property type="entry name" value="CESA_like"/>
    <property type="match status" value="1"/>
</dbReference>
<reference evidence="6 7" key="1">
    <citation type="submission" date="2019-05" db="EMBL/GenBank/DDBJ databases">
        <title>Nesterenkonia sp. GY239, isolated from the Southern Atlantic Ocean.</title>
        <authorList>
            <person name="Zhang G."/>
        </authorList>
    </citation>
    <scope>NUCLEOTIDE SEQUENCE [LARGE SCALE GENOMIC DNA]</scope>
    <source>
        <strain evidence="6 7">GY239</strain>
    </source>
</reference>
<gene>
    <name evidence="6" type="ORF">FEF27_04690</name>
</gene>
<keyword evidence="7" id="KW-1185">Reference proteome</keyword>
<evidence type="ECO:0000256" key="3">
    <source>
        <dbReference type="ARBA" id="ARBA00022679"/>
    </source>
</evidence>
<dbReference type="InterPro" id="IPR001173">
    <property type="entry name" value="Glyco_trans_2-like"/>
</dbReference>
<dbReference type="GO" id="GO:0016757">
    <property type="term" value="F:glycosyltransferase activity"/>
    <property type="evidence" value="ECO:0007669"/>
    <property type="project" value="UniProtKB-KW"/>
</dbReference>
<comment type="similarity">
    <text evidence="1">Belongs to the glycosyltransferase 2 family.</text>
</comment>
<keyword evidence="4" id="KW-1133">Transmembrane helix</keyword>
<keyword evidence="4" id="KW-0472">Membrane</keyword>
<keyword evidence="4" id="KW-0812">Transmembrane</keyword>
<feature type="transmembrane region" description="Helical" evidence="4">
    <location>
        <begin position="308"/>
        <end position="332"/>
    </location>
</feature>
<dbReference type="AlphaFoldDB" id="A0A5R9AHZ1"/>
<accession>A0A5R9AHZ1</accession>
<dbReference type="RefSeq" id="WP_138169696.1">
    <property type="nucleotide sequence ID" value="NZ_VAWA01000004.1"/>
</dbReference>
<dbReference type="Gene3D" id="3.90.550.10">
    <property type="entry name" value="Spore Coat Polysaccharide Biosynthesis Protein SpsA, Chain A"/>
    <property type="match status" value="1"/>
</dbReference>
<dbReference type="Pfam" id="PF00535">
    <property type="entry name" value="Glycos_transf_2"/>
    <property type="match status" value="1"/>
</dbReference>
<dbReference type="SUPFAM" id="SSF53448">
    <property type="entry name" value="Nucleotide-diphospho-sugar transferases"/>
    <property type="match status" value="1"/>
</dbReference>
<dbReference type="InterPro" id="IPR029044">
    <property type="entry name" value="Nucleotide-diphossugar_trans"/>
</dbReference>
<proteinExistence type="inferred from homology"/>
<dbReference type="OrthoDB" id="9797391at2"/>
<feature type="domain" description="Glycosyltransferase 2-like" evidence="5">
    <location>
        <begin position="13"/>
        <end position="171"/>
    </location>
</feature>
<comment type="caution">
    <text evidence="6">The sequence shown here is derived from an EMBL/GenBank/DDBJ whole genome shotgun (WGS) entry which is preliminary data.</text>
</comment>
<evidence type="ECO:0000256" key="1">
    <source>
        <dbReference type="ARBA" id="ARBA00006739"/>
    </source>
</evidence>
<feature type="transmembrane region" description="Helical" evidence="4">
    <location>
        <begin position="252"/>
        <end position="277"/>
    </location>
</feature>
<name>A0A5R9AHZ1_9MICC</name>
<keyword evidence="2" id="KW-0328">Glycosyltransferase</keyword>
<protein>
    <submittedName>
        <fullName evidence="6">Glycosyltransferase family 2 protein</fullName>
    </submittedName>
</protein>
<evidence type="ECO:0000313" key="7">
    <source>
        <dbReference type="Proteomes" id="UP000306544"/>
    </source>
</evidence>
<dbReference type="PANTHER" id="PTHR43630">
    <property type="entry name" value="POLY-BETA-1,6-N-ACETYL-D-GLUCOSAMINE SYNTHASE"/>
    <property type="match status" value="1"/>
</dbReference>
<organism evidence="6 7">
    <name type="scientific">Nesterenkonia sphaerica</name>
    <dbReference type="NCBI Taxonomy" id="1804988"/>
    <lineage>
        <taxon>Bacteria</taxon>
        <taxon>Bacillati</taxon>
        <taxon>Actinomycetota</taxon>
        <taxon>Actinomycetes</taxon>
        <taxon>Micrococcales</taxon>
        <taxon>Micrococcaceae</taxon>
        <taxon>Nesterenkonia</taxon>
    </lineage>
</organism>